<organism evidence="2 3">
    <name type="scientific">Babesia bigemina</name>
    <dbReference type="NCBI Taxonomy" id="5866"/>
    <lineage>
        <taxon>Eukaryota</taxon>
        <taxon>Sar</taxon>
        <taxon>Alveolata</taxon>
        <taxon>Apicomplexa</taxon>
        <taxon>Aconoidasida</taxon>
        <taxon>Piroplasmida</taxon>
        <taxon>Babesiidae</taxon>
        <taxon>Babesia</taxon>
    </lineage>
</organism>
<dbReference type="AlphaFoldDB" id="A0A061D9S8"/>
<proteinExistence type="predicted"/>
<protein>
    <recommendedName>
        <fullName evidence="4">OTU domain-containing protein</fullName>
    </recommendedName>
</protein>
<evidence type="ECO:0008006" key="4">
    <source>
        <dbReference type="Google" id="ProtNLM"/>
    </source>
</evidence>
<evidence type="ECO:0000313" key="3">
    <source>
        <dbReference type="Proteomes" id="UP000033188"/>
    </source>
</evidence>
<dbReference type="EMBL" id="LK391709">
    <property type="protein sequence ID" value="CDR96727.1"/>
    <property type="molecule type" value="Genomic_DNA"/>
</dbReference>
<dbReference type="Proteomes" id="UP000033188">
    <property type="component" value="Chromosome 3"/>
</dbReference>
<gene>
    <name evidence="2" type="ORF">BBBOND_0306310</name>
</gene>
<accession>A0A061D9S8</accession>
<feature type="signal peptide" evidence="1">
    <location>
        <begin position="1"/>
        <end position="19"/>
    </location>
</feature>
<dbReference type="OrthoDB" id="366316at2759"/>
<dbReference type="OMA" id="WIDINVL"/>
<reference evidence="3" key="1">
    <citation type="journal article" date="2014" name="Nucleic Acids Res.">
        <title>The evolutionary dynamics of variant antigen genes in Babesia reveal a history of genomic innovation underlying host-parasite interaction.</title>
        <authorList>
            <person name="Jackson A.P."/>
            <person name="Otto T.D."/>
            <person name="Darby A."/>
            <person name="Ramaprasad A."/>
            <person name="Xia D."/>
            <person name="Echaide I.E."/>
            <person name="Farber M."/>
            <person name="Gahlot S."/>
            <person name="Gamble J."/>
            <person name="Gupta D."/>
            <person name="Gupta Y."/>
            <person name="Jackson L."/>
            <person name="Malandrin L."/>
            <person name="Malas T.B."/>
            <person name="Moussa E."/>
            <person name="Nair M."/>
            <person name="Reid A.J."/>
            <person name="Sanders M."/>
            <person name="Sharma J."/>
            <person name="Tracey A."/>
            <person name="Quail M.A."/>
            <person name="Weir W."/>
            <person name="Wastling J.M."/>
            <person name="Hall N."/>
            <person name="Willadsen P."/>
            <person name="Lingelbach K."/>
            <person name="Shiels B."/>
            <person name="Tait A."/>
            <person name="Berriman M."/>
            <person name="Allred D.R."/>
            <person name="Pain A."/>
        </authorList>
    </citation>
    <scope>NUCLEOTIDE SEQUENCE [LARGE SCALE GENOMIC DNA]</scope>
    <source>
        <strain evidence="3">Bond</strain>
    </source>
</reference>
<dbReference type="KEGG" id="bbig:BBBOND_0306310"/>
<keyword evidence="1" id="KW-0732">Signal</keyword>
<evidence type="ECO:0000256" key="1">
    <source>
        <dbReference type="SAM" id="SignalP"/>
    </source>
</evidence>
<sequence>MNTSLVALAFAALAASAAADRWNPSTVEEYLNAEDKGQADRDHTQTLLSHVHSIDLNSLARMFYLWRVAQPKVCQRPELLDGWYFEDRWTTLQERFNFYGLAYALKEVPGDGRCLFHTIATALRSEKVTAKMLMRFLNPEASPHIVAVIKACETENGFYNTEALKKISLANMMGIYADDPVSIANFDEKEFAEKLEAQAEMQYNTRVMDDQEIMSLFKNVNLTDINDRLKKGENALELAKEVYNKIKPQHDEIFGSWIDINVLEELFMFRLVKLQEHDASIALSLGMDHPINFIILTRYTDGCHFKPAGLVDVCGSSDKSPQLPRSVIMPGDVPLPLAIMMKDS</sequence>
<dbReference type="GeneID" id="24565268"/>
<keyword evidence="3" id="KW-1185">Reference proteome</keyword>
<dbReference type="VEuPathDB" id="PiroplasmaDB:BBBOND_0306310"/>
<evidence type="ECO:0000313" key="2">
    <source>
        <dbReference type="EMBL" id="CDR96727.1"/>
    </source>
</evidence>
<feature type="chain" id="PRO_5001596125" description="OTU domain-containing protein" evidence="1">
    <location>
        <begin position="20"/>
        <end position="344"/>
    </location>
</feature>
<dbReference type="RefSeq" id="XP_012768913.1">
    <property type="nucleotide sequence ID" value="XM_012913459.1"/>
</dbReference>
<name>A0A061D9S8_BABBI</name>